<proteinExistence type="predicted"/>
<keyword evidence="2" id="KW-1185">Reference proteome</keyword>
<dbReference type="RefSeq" id="WP_168872469.1">
    <property type="nucleotide sequence ID" value="NZ_JABAIA010000002.1"/>
</dbReference>
<protein>
    <submittedName>
        <fullName evidence="1">Glycerophosphoryl diester phosphodiesterase</fullName>
    </submittedName>
</protein>
<dbReference type="AlphaFoldDB" id="A0A847RU88"/>
<dbReference type="InterPro" id="IPR008928">
    <property type="entry name" value="6-hairpin_glycosidase_sf"/>
</dbReference>
<dbReference type="EMBL" id="JABAIA010000002">
    <property type="protein sequence ID" value="NLR66552.1"/>
    <property type="molecule type" value="Genomic_DNA"/>
</dbReference>
<sequence length="866" mass="96352">MRKTVFTLIGCLLVVLAVTGQPAVVTMNNSALRLSWKNGATGWQLAHIAVNRQQRWQSLPHASGEYTLLYSATKPDNKPLPLYDKSGKPLVFPEPQYRYIIPVWESALSPVPMNTAGTALHFYPAAVTKAVDGSLSFTGENSTAVLTARWGFDAAFPGDICVTMLLRAKATGYYSLATPTLATMEEQDLQWAGIPGYFQSNHIEKDFIKAYAYMQGIPDKPVIVRERTATTLAPFISTRGQLTLAVIPAPGTARDPWEKDQRSNSNWQLGLSLMNRKAALTPTAYHPVLGEKGSYLQKGDTVSFVFRYSLQPADWYTVYKHAVNDIYRFPGSLSLKKTKQSLTSRILRMHHYLVDDSTSMWKVENYKGVNIGAQAYLGGVYGAEKDAFKNSDYGAMWMLANITQDSVLQRTRLPYARNFKLMQQEQQPGFFQGAAAGQYYLSKSRRFTEEWGPYVEPIGTTYYMMMDIGNVLLFNPHDTTLQRALRTAADRLLAWMGPGGNWAVAYDHASGKPMFTEVEDLRPTFYGLLIAYKMLGDKKYLYAAKKGADWYIANATEKGCFLGVCGDARFVPDFATGQSAGALLELYETTKDARYRAAAIQTAKLYTTSVYTQPVPSVEKKLVNGRQREDWEISQAGLSFEHGGIMGSANHRGPIALASHAGLFVRMFGLTRDSLFLNMARAAALGRDAFVDSATSVASYYWDAMNKGAGPYPHHAWWQVGWITDYLLSEIQLRAAGNVTFPHGFITPKVGPHQTYGFAPGKVYGTMADLLLREDMLQGAGPYLDYYCAISRKEKKLFLLLLNNSHLPLKDTLRVNYDKVLPGKLLRPKNAVYLHKGTQQAANVIQAFPLAIAPYGLSVIAINYEL</sequence>
<dbReference type="GO" id="GO:0005975">
    <property type="term" value="P:carbohydrate metabolic process"/>
    <property type="evidence" value="ECO:0007669"/>
    <property type="project" value="InterPro"/>
</dbReference>
<organism evidence="1 2">
    <name type="scientific">Chitinophaga varians</name>
    <dbReference type="NCBI Taxonomy" id="2202339"/>
    <lineage>
        <taxon>Bacteria</taxon>
        <taxon>Pseudomonadati</taxon>
        <taxon>Bacteroidota</taxon>
        <taxon>Chitinophagia</taxon>
        <taxon>Chitinophagales</taxon>
        <taxon>Chitinophagaceae</taxon>
        <taxon>Chitinophaga</taxon>
    </lineage>
</organism>
<evidence type="ECO:0000313" key="2">
    <source>
        <dbReference type="Proteomes" id="UP000570474"/>
    </source>
</evidence>
<reference evidence="1 2" key="1">
    <citation type="submission" date="2020-04" db="EMBL/GenBank/DDBJ databases">
        <authorList>
            <person name="Yin C."/>
        </authorList>
    </citation>
    <scope>NUCLEOTIDE SEQUENCE [LARGE SCALE GENOMIC DNA]</scope>
    <source>
        <strain evidence="1 2">Ae27</strain>
    </source>
</reference>
<dbReference type="Proteomes" id="UP000570474">
    <property type="component" value="Unassembled WGS sequence"/>
</dbReference>
<accession>A0A847RU88</accession>
<gene>
    <name evidence="1" type="ORF">HGH92_19740</name>
</gene>
<name>A0A847RU88_9BACT</name>
<comment type="caution">
    <text evidence="1">The sequence shown here is derived from an EMBL/GenBank/DDBJ whole genome shotgun (WGS) entry which is preliminary data.</text>
</comment>
<evidence type="ECO:0000313" key="1">
    <source>
        <dbReference type="EMBL" id="NLR66552.1"/>
    </source>
</evidence>
<dbReference type="SUPFAM" id="SSF48208">
    <property type="entry name" value="Six-hairpin glycosidases"/>
    <property type="match status" value="1"/>
</dbReference>